<dbReference type="EMBL" id="CM035436">
    <property type="protein sequence ID" value="KAH7288290.1"/>
    <property type="molecule type" value="Genomic_DNA"/>
</dbReference>
<feature type="repeat" description="WD" evidence="3">
    <location>
        <begin position="359"/>
        <end position="391"/>
    </location>
</feature>
<feature type="repeat" description="WD" evidence="3">
    <location>
        <begin position="308"/>
        <end position="350"/>
    </location>
</feature>
<evidence type="ECO:0000256" key="4">
    <source>
        <dbReference type="SAM" id="Coils"/>
    </source>
</evidence>
<organism evidence="6 7">
    <name type="scientific">Ceratopteris richardii</name>
    <name type="common">Triangle waterfern</name>
    <dbReference type="NCBI Taxonomy" id="49495"/>
    <lineage>
        <taxon>Eukaryota</taxon>
        <taxon>Viridiplantae</taxon>
        <taxon>Streptophyta</taxon>
        <taxon>Embryophyta</taxon>
        <taxon>Tracheophyta</taxon>
        <taxon>Polypodiopsida</taxon>
        <taxon>Polypodiidae</taxon>
        <taxon>Polypodiales</taxon>
        <taxon>Pteridineae</taxon>
        <taxon>Pteridaceae</taxon>
        <taxon>Parkerioideae</taxon>
        <taxon>Ceratopteris</taxon>
    </lineage>
</organism>
<name>A0A8T2QXG1_CERRI</name>
<evidence type="ECO:0000256" key="1">
    <source>
        <dbReference type="ARBA" id="ARBA00022574"/>
    </source>
</evidence>
<dbReference type="InterPro" id="IPR013923">
    <property type="entry name" value="Autophagy-rel_prot_16_dom"/>
</dbReference>
<feature type="repeat" description="WD" evidence="3">
    <location>
        <begin position="480"/>
        <end position="512"/>
    </location>
</feature>
<dbReference type="InterPro" id="IPR036322">
    <property type="entry name" value="WD40_repeat_dom_sf"/>
</dbReference>
<dbReference type="PROSITE" id="PS50082">
    <property type="entry name" value="WD_REPEATS_2"/>
    <property type="match status" value="4"/>
</dbReference>
<dbReference type="PANTHER" id="PTHR19878:SF8">
    <property type="entry name" value="AUTOPHAGY-RELATED 16, ISOFORM F"/>
    <property type="match status" value="1"/>
</dbReference>
<keyword evidence="2" id="KW-0677">Repeat</keyword>
<evidence type="ECO:0000256" key="3">
    <source>
        <dbReference type="PROSITE-ProRule" id="PRU00221"/>
    </source>
</evidence>
<dbReference type="Proteomes" id="UP000825935">
    <property type="component" value="Chromosome 31"/>
</dbReference>
<dbReference type="AlphaFoldDB" id="A0A8T2QXG1"/>
<dbReference type="PRINTS" id="PR00320">
    <property type="entry name" value="GPROTEINBRPT"/>
</dbReference>
<dbReference type="InterPro" id="IPR020472">
    <property type="entry name" value="WD40_PAC1"/>
</dbReference>
<feature type="repeat" description="WD" evidence="3">
    <location>
        <begin position="224"/>
        <end position="265"/>
    </location>
</feature>
<evidence type="ECO:0000259" key="5">
    <source>
        <dbReference type="Pfam" id="PF08614"/>
    </source>
</evidence>
<feature type="coiled-coil region" evidence="4">
    <location>
        <begin position="40"/>
        <end position="67"/>
    </location>
</feature>
<keyword evidence="1 3" id="KW-0853">WD repeat</keyword>
<dbReference type="OMA" id="WGRPCIS"/>
<evidence type="ECO:0000313" key="6">
    <source>
        <dbReference type="EMBL" id="KAH7288290.1"/>
    </source>
</evidence>
<dbReference type="PANTHER" id="PTHR19878">
    <property type="entry name" value="AUTOPHAGY PROTEIN 16-LIKE"/>
    <property type="match status" value="1"/>
</dbReference>
<accession>A0A8T2QXG1</accession>
<comment type="caution">
    <text evidence="6">The sequence shown here is derived from an EMBL/GenBank/DDBJ whole genome shotgun (WGS) entry which is preliminary data.</text>
</comment>
<dbReference type="PROSITE" id="PS00678">
    <property type="entry name" value="WD_REPEATS_1"/>
    <property type="match status" value="2"/>
</dbReference>
<dbReference type="SMART" id="SM00320">
    <property type="entry name" value="WD40"/>
    <property type="match status" value="7"/>
</dbReference>
<gene>
    <name evidence="6" type="ORF">KP509_31G020700</name>
</gene>
<reference evidence="6" key="1">
    <citation type="submission" date="2021-08" db="EMBL/GenBank/DDBJ databases">
        <title>WGS assembly of Ceratopteris richardii.</title>
        <authorList>
            <person name="Marchant D.B."/>
            <person name="Chen G."/>
            <person name="Jenkins J."/>
            <person name="Shu S."/>
            <person name="Leebens-Mack J."/>
            <person name="Grimwood J."/>
            <person name="Schmutz J."/>
            <person name="Soltis P."/>
            <person name="Soltis D."/>
            <person name="Chen Z.-H."/>
        </authorList>
    </citation>
    <scope>NUCLEOTIDE SEQUENCE</scope>
    <source>
        <strain evidence="6">Whitten #5841</strain>
        <tissue evidence="6">Leaf</tissue>
    </source>
</reference>
<dbReference type="CDD" id="cd22887">
    <property type="entry name" value="Atg16_CCD"/>
    <property type="match status" value="1"/>
</dbReference>
<dbReference type="InterPro" id="IPR045160">
    <property type="entry name" value="ATG16"/>
</dbReference>
<feature type="domain" description="Autophagy-related protein 16" evidence="5">
    <location>
        <begin position="44"/>
        <end position="171"/>
    </location>
</feature>
<sequence>MIMLSREKHMAMAIEEACWALRHRHSLEEAAHAPAINALALALKSQNTGLQEKVQELQNELVQCYRAQRQVSEQLVEEVGSVKAMKMEISQKTQSLEQCQADLLSSREEAARLKATLDEKLGALELLVPENVELRKQVENLEVQSRMLKEENRMLIDRWMSQKMQDAERLNEANAMYQDLLERMKAGRLEELASQQVDGIVRCSELGAEDYVEIKSPRKLKHTIQAHERGCTTAIFQHNSDVLVSGGNDRLVKLWNTRSGSLISSLSGCLSSIFDVALPADNKFVLGACGDHKLYHWEVSSGRIRHCLTGHTEKVCSVDISKVSSNVALSGAHDRTMKFWDLQRGYATNTVVCHSNCNALCFTSDASLFCSGHMDGTLRFWDSRTGKIANEIAAHGQGITSVSVSRSGWMVLTTGRDNQHNLFDVRSMEICASLKAQGHRVSSNWTRSCISADERYVAAGSENGSVVIWNVKNCKVESTLSGHSASVLVCSWSDLGKPLASADRYGNINLWQ</sequence>
<dbReference type="Pfam" id="PF00400">
    <property type="entry name" value="WD40"/>
    <property type="match status" value="6"/>
</dbReference>
<dbReference type="Pfam" id="PF08614">
    <property type="entry name" value="ATG16"/>
    <property type="match status" value="1"/>
</dbReference>
<evidence type="ECO:0000313" key="7">
    <source>
        <dbReference type="Proteomes" id="UP000825935"/>
    </source>
</evidence>
<dbReference type="PROSITE" id="PS50294">
    <property type="entry name" value="WD_REPEATS_REGION"/>
    <property type="match status" value="3"/>
</dbReference>
<keyword evidence="7" id="KW-1185">Reference proteome</keyword>
<dbReference type="InterPro" id="IPR001680">
    <property type="entry name" value="WD40_rpt"/>
</dbReference>
<protein>
    <recommendedName>
        <fullName evidence="5">Autophagy-related protein 16 domain-containing protein</fullName>
    </recommendedName>
</protein>
<keyword evidence="4" id="KW-0175">Coiled coil</keyword>
<dbReference type="SUPFAM" id="SSF50978">
    <property type="entry name" value="WD40 repeat-like"/>
    <property type="match status" value="1"/>
</dbReference>
<dbReference type="GO" id="GO:0000045">
    <property type="term" value="P:autophagosome assembly"/>
    <property type="evidence" value="ECO:0007669"/>
    <property type="project" value="InterPro"/>
</dbReference>
<feature type="coiled-coil region" evidence="4">
    <location>
        <begin position="96"/>
        <end position="190"/>
    </location>
</feature>
<dbReference type="Gene3D" id="2.130.10.10">
    <property type="entry name" value="YVTN repeat-like/Quinoprotein amine dehydrogenase"/>
    <property type="match status" value="2"/>
</dbReference>
<dbReference type="OrthoDB" id="538223at2759"/>
<proteinExistence type="predicted"/>
<dbReference type="InterPro" id="IPR015943">
    <property type="entry name" value="WD40/YVTN_repeat-like_dom_sf"/>
</dbReference>
<dbReference type="InterPro" id="IPR019775">
    <property type="entry name" value="WD40_repeat_CS"/>
</dbReference>
<evidence type="ECO:0000256" key="2">
    <source>
        <dbReference type="ARBA" id="ARBA00022737"/>
    </source>
</evidence>
<dbReference type="CDD" id="cd00200">
    <property type="entry name" value="WD40"/>
    <property type="match status" value="1"/>
</dbReference>